<dbReference type="Proteomes" id="UP000824890">
    <property type="component" value="Unassembled WGS sequence"/>
</dbReference>
<feature type="compositionally biased region" description="Basic and acidic residues" evidence="1">
    <location>
        <begin position="16"/>
        <end position="28"/>
    </location>
</feature>
<feature type="region of interest" description="Disordered" evidence="1">
    <location>
        <begin position="73"/>
        <end position="96"/>
    </location>
</feature>
<evidence type="ECO:0000313" key="4">
    <source>
        <dbReference type="Proteomes" id="UP000824890"/>
    </source>
</evidence>
<dbReference type="EMBL" id="JAGKQM010000436">
    <property type="protein sequence ID" value="KAH0854399.1"/>
    <property type="molecule type" value="Genomic_DNA"/>
</dbReference>
<accession>A0ABQ7XG65</accession>
<proteinExistence type="predicted"/>
<feature type="region of interest" description="Disordered" evidence="1">
    <location>
        <begin position="1"/>
        <end position="28"/>
    </location>
</feature>
<feature type="compositionally biased region" description="Acidic residues" evidence="1">
    <location>
        <begin position="77"/>
        <end position="96"/>
    </location>
</feature>
<keyword evidence="4" id="KW-1185">Reference proteome</keyword>
<comment type="caution">
    <text evidence="2">The sequence shown here is derived from an EMBL/GenBank/DDBJ whole genome shotgun (WGS) entry which is preliminary data.</text>
</comment>
<protein>
    <submittedName>
        <fullName evidence="2">Uncharacterized protein</fullName>
    </submittedName>
</protein>
<dbReference type="EMBL" id="JAGKQM010000016">
    <property type="protein sequence ID" value="KAH0872428.1"/>
    <property type="molecule type" value="Genomic_DNA"/>
</dbReference>
<evidence type="ECO:0000313" key="2">
    <source>
        <dbReference type="EMBL" id="KAH0854399.1"/>
    </source>
</evidence>
<evidence type="ECO:0000256" key="1">
    <source>
        <dbReference type="SAM" id="MobiDB-lite"/>
    </source>
</evidence>
<name>A0ABQ7XG65_BRANA</name>
<sequence length="108" mass="12156">MGENKILEESSQLGERSGEQNVGKKEIRELKEGQINEWETVYAEKAGKSPKSHDLKYGHVTIASPSRFAALRNSDEKGEEAEEIQDKEETQVVEEVETGCRGYLSKKD</sequence>
<reference evidence="2 4" key="1">
    <citation type="submission" date="2021-05" db="EMBL/GenBank/DDBJ databases">
        <title>Genome Assembly of Synthetic Allotetraploid Brassica napus Reveals Homoeologous Exchanges between Subgenomes.</title>
        <authorList>
            <person name="Davis J.T."/>
        </authorList>
    </citation>
    <scope>NUCLEOTIDE SEQUENCE [LARGE SCALE GENOMIC DNA]</scope>
    <source>
        <strain evidence="4">cv. Da-Ae</strain>
        <tissue evidence="2">Seedling</tissue>
    </source>
</reference>
<organism evidence="2 4">
    <name type="scientific">Brassica napus</name>
    <name type="common">Rape</name>
    <dbReference type="NCBI Taxonomy" id="3708"/>
    <lineage>
        <taxon>Eukaryota</taxon>
        <taxon>Viridiplantae</taxon>
        <taxon>Streptophyta</taxon>
        <taxon>Embryophyta</taxon>
        <taxon>Tracheophyta</taxon>
        <taxon>Spermatophyta</taxon>
        <taxon>Magnoliopsida</taxon>
        <taxon>eudicotyledons</taxon>
        <taxon>Gunneridae</taxon>
        <taxon>Pentapetalae</taxon>
        <taxon>rosids</taxon>
        <taxon>malvids</taxon>
        <taxon>Brassicales</taxon>
        <taxon>Brassicaceae</taxon>
        <taxon>Brassiceae</taxon>
        <taxon>Brassica</taxon>
    </lineage>
</organism>
<gene>
    <name evidence="3" type="ORF">HID58_069790</name>
    <name evidence="2" type="ORF">HID58_073737</name>
</gene>
<evidence type="ECO:0000313" key="3">
    <source>
        <dbReference type="EMBL" id="KAH0872428.1"/>
    </source>
</evidence>